<reference evidence="1" key="1">
    <citation type="submission" date="2021-06" db="EMBL/GenBank/DDBJ databases">
        <title>Parelaphostrongylus tenuis whole genome reference sequence.</title>
        <authorList>
            <person name="Garwood T.J."/>
            <person name="Larsen P.A."/>
            <person name="Fountain-Jones N.M."/>
            <person name="Garbe J.R."/>
            <person name="Macchietto M.G."/>
            <person name="Kania S.A."/>
            <person name="Gerhold R.W."/>
            <person name="Richards J.E."/>
            <person name="Wolf T.M."/>
        </authorList>
    </citation>
    <scope>NUCLEOTIDE SEQUENCE</scope>
    <source>
        <strain evidence="1">MNPRO001-30</strain>
        <tissue evidence="1">Meninges</tissue>
    </source>
</reference>
<gene>
    <name evidence="1" type="ORF">KIN20_000442</name>
</gene>
<protein>
    <submittedName>
        <fullName evidence="1">Uncharacterized protein</fullName>
    </submittedName>
</protein>
<sequence>MGDDLEMANINATNGKITPWRTCCYEHTALLHERIQRYRRCWSHSEKASSKRNSTANPLPLNISTLPTRLGKYAKNTESRLCFAWLPRD</sequence>
<evidence type="ECO:0000313" key="2">
    <source>
        <dbReference type="Proteomes" id="UP001196413"/>
    </source>
</evidence>
<keyword evidence="2" id="KW-1185">Reference proteome</keyword>
<proteinExistence type="predicted"/>
<evidence type="ECO:0000313" key="1">
    <source>
        <dbReference type="EMBL" id="KAJ1345823.1"/>
    </source>
</evidence>
<comment type="caution">
    <text evidence="1">The sequence shown here is derived from an EMBL/GenBank/DDBJ whole genome shotgun (WGS) entry which is preliminary data.</text>
</comment>
<name>A0AAD5QBH9_PARTN</name>
<dbReference type="AlphaFoldDB" id="A0AAD5QBH9"/>
<dbReference type="Proteomes" id="UP001196413">
    <property type="component" value="Unassembled WGS sequence"/>
</dbReference>
<accession>A0AAD5QBH9</accession>
<organism evidence="1 2">
    <name type="scientific">Parelaphostrongylus tenuis</name>
    <name type="common">Meningeal worm</name>
    <dbReference type="NCBI Taxonomy" id="148309"/>
    <lineage>
        <taxon>Eukaryota</taxon>
        <taxon>Metazoa</taxon>
        <taxon>Ecdysozoa</taxon>
        <taxon>Nematoda</taxon>
        <taxon>Chromadorea</taxon>
        <taxon>Rhabditida</taxon>
        <taxon>Rhabditina</taxon>
        <taxon>Rhabditomorpha</taxon>
        <taxon>Strongyloidea</taxon>
        <taxon>Metastrongylidae</taxon>
        <taxon>Parelaphostrongylus</taxon>
    </lineage>
</organism>
<dbReference type="EMBL" id="JAHQIW010000071">
    <property type="protein sequence ID" value="KAJ1345823.1"/>
    <property type="molecule type" value="Genomic_DNA"/>
</dbReference>